<organism evidence="3 4">
    <name type="scientific">Muricoccus vinaceus</name>
    <dbReference type="NCBI Taxonomy" id="424704"/>
    <lineage>
        <taxon>Bacteria</taxon>
        <taxon>Pseudomonadati</taxon>
        <taxon>Pseudomonadota</taxon>
        <taxon>Alphaproteobacteria</taxon>
        <taxon>Acetobacterales</taxon>
        <taxon>Roseomonadaceae</taxon>
        <taxon>Muricoccus</taxon>
    </lineage>
</organism>
<feature type="chain" id="PRO_5047105839" evidence="2">
    <location>
        <begin position="22"/>
        <end position="328"/>
    </location>
</feature>
<dbReference type="Pfam" id="PF03401">
    <property type="entry name" value="TctC"/>
    <property type="match status" value="1"/>
</dbReference>
<dbReference type="Proteomes" id="UP001589789">
    <property type="component" value="Unassembled WGS sequence"/>
</dbReference>
<dbReference type="CDD" id="cd07012">
    <property type="entry name" value="PBP2_Bug_TTT"/>
    <property type="match status" value="1"/>
</dbReference>
<proteinExistence type="inferred from homology"/>
<dbReference type="InterPro" id="IPR042100">
    <property type="entry name" value="Bug_dom1"/>
</dbReference>
<evidence type="ECO:0000256" key="2">
    <source>
        <dbReference type="SAM" id="SignalP"/>
    </source>
</evidence>
<name>A0ABV6IQI6_9PROT</name>
<protein>
    <submittedName>
        <fullName evidence="3">Bug family tripartite tricarboxylate transporter substrate binding protein</fullName>
    </submittedName>
</protein>
<dbReference type="Gene3D" id="3.40.190.10">
    <property type="entry name" value="Periplasmic binding protein-like II"/>
    <property type="match status" value="1"/>
</dbReference>
<dbReference type="PIRSF" id="PIRSF017082">
    <property type="entry name" value="YflP"/>
    <property type="match status" value="1"/>
</dbReference>
<dbReference type="PANTHER" id="PTHR42928:SF5">
    <property type="entry name" value="BLR1237 PROTEIN"/>
    <property type="match status" value="1"/>
</dbReference>
<dbReference type="SUPFAM" id="SSF53850">
    <property type="entry name" value="Periplasmic binding protein-like II"/>
    <property type="match status" value="1"/>
</dbReference>
<dbReference type="Gene3D" id="3.40.190.150">
    <property type="entry name" value="Bordetella uptake gene, domain 1"/>
    <property type="match status" value="1"/>
</dbReference>
<comment type="caution">
    <text evidence="3">The sequence shown here is derived from an EMBL/GenBank/DDBJ whole genome shotgun (WGS) entry which is preliminary data.</text>
</comment>
<sequence>MLRRTALALAALAALALPAAAQEAPWPHRPITIMGGFPNGSGVDIYARKLAEPLSRALGVPVVVDNRTGAGGNIASEYVARARPDGYTFLLATAGTHAINATLYKSLPFDPLQDVTHVAILGDVPNVLLVNPQHTPDIRTCRDLIAAAKARPGGLAYASTGNGASTHLSAVQFASATGIDVLHVPYRGQGPAMISLLSGESAFFFNQSGPSIGPVQQGQLRALGVTTRTRLAPLPDVPTVEDACGLPGFESSTWYGLLAPPHLPSPIQERMAREVARIISEPDFVTWLKDSQGITPPADAGPAAFRRIHEADVARWGEIVRRSGAQVD</sequence>
<gene>
    <name evidence="3" type="ORF">ACFFIC_08515</name>
</gene>
<dbReference type="InterPro" id="IPR005064">
    <property type="entry name" value="BUG"/>
</dbReference>
<keyword evidence="2" id="KW-0732">Signal</keyword>
<evidence type="ECO:0000313" key="4">
    <source>
        <dbReference type="Proteomes" id="UP001589789"/>
    </source>
</evidence>
<reference evidence="3 4" key="1">
    <citation type="submission" date="2024-09" db="EMBL/GenBank/DDBJ databases">
        <authorList>
            <person name="Sun Q."/>
            <person name="Mori K."/>
        </authorList>
    </citation>
    <scope>NUCLEOTIDE SEQUENCE [LARGE SCALE GENOMIC DNA]</scope>
    <source>
        <strain evidence="3 4">CCM 7468</strain>
    </source>
</reference>
<dbReference type="PANTHER" id="PTHR42928">
    <property type="entry name" value="TRICARBOXYLATE-BINDING PROTEIN"/>
    <property type="match status" value="1"/>
</dbReference>
<accession>A0ABV6IQI6</accession>
<evidence type="ECO:0000313" key="3">
    <source>
        <dbReference type="EMBL" id="MFC0385597.1"/>
    </source>
</evidence>
<keyword evidence="4" id="KW-1185">Reference proteome</keyword>
<feature type="signal peptide" evidence="2">
    <location>
        <begin position="1"/>
        <end position="21"/>
    </location>
</feature>
<comment type="similarity">
    <text evidence="1">Belongs to the UPF0065 (bug) family.</text>
</comment>
<dbReference type="EMBL" id="JBHLVZ010000010">
    <property type="protein sequence ID" value="MFC0385597.1"/>
    <property type="molecule type" value="Genomic_DNA"/>
</dbReference>
<evidence type="ECO:0000256" key="1">
    <source>
        <dbReference type="ARBA" id="ARBA00006987"/>
    </source>
</evidence>
<dbReference type="RefSeq" id="WP_377049746.1">
    <property type="nucleotide sequence ID" value="NZ_JBHLVZ010000010.1"/>
</dbReference>